<name>A0A7K6QT25_9PASS</name>
<evidence type="ECO:0000313" key="4">
    <source>
        <dbReference type="Proteomes" id="UP000580879"/>
    </source>
</evidence>
<dbReference type="PROSITE" id="PS50050">
    <property type="entry name" value="TNFR_NGFR_2"/>
    <property type="match status" value="1"/>
</dbReference>
<dbReference type="Pfam" id="PF00020">
    <property type="entry name" value="TNFR_c6"/>
    <property type="match status" value="1"/>
</dbReference>
<dbReference type="GO" id="GO:0006954">
    <property type="term" value="P:inflammatory response"/>
    <property type="evidence" value="ECO:0007669"/>
    <property type="project" value="InterPro"/>
</dbReference>
<feature type="domain" description="TNFR-Cys" evidence="2">
    <location>
        <begin position="18"/>
        <end position="59"/>
    </location>
</feature>
<protein>
    <submittedName>
        <fullName evidence="3">TNR4 factor</fullName>
    </submittedName>
</protein>
<comment type="caution">
    <text evidence="3">The sequence shown here is derived from an EMBL/GenBank/DDBJ whole genome shotgun (WGS) entry which is preliminary data.</text>
</comment>
<keyword evidence="4" id="KW-1185">Reference proteome</keyword>
<evidence type="ECO:0000256" key="1">
    <source>
        <dbReference type="PROSITE-ProRule" id="PRU00206"/>
    </source>
</evidence>
<evidence type="ECO:0000259" key="2">
    <source>
        <dbReference type="PROSITE" id="PS50050"/>
    </source>
</evidence>
<dbReference type="InterPro" id="IPR020445">
    <property type="entry name" value="TNFR_4"/>
</dbReference>
<accession>A0A7K6QT25</accession>
<dbReference type="Proteomes" id="UP000580879">
    <property type="component" value="Unassembled WGS sequence"/>
</dbReference>
<feature type="repeat" description="TNFR-Cys" evidence="1">
    <location>
        <begin position="18"/>
        <end position="59"/>
    </location>
</feature>
<dbReference type="GO" id="GO:0005031">
    <property type="term" value="F:tumor necrosis factor receptor activity"/>
    <property type="evidence" value="ECO:0007669"/>
    <property type="project" value="InterPro"/>
</dbReference>
<dbReference type="OrthoDB" id="9950067at2759"/>
<dbReference type="EMBL" id="VZRZ01004918">
    <property type="protein sequence ID" value="NWW76926.1"/>
    <property type="molecule type" value="Genomic_DNA"/>
</dbReference>
<dbReference type="PANTHER" id="PTHR47881">
    <property type="entry name" value="TUMOR NECROSIS FACTOR RECEPTOR SUBFAMILY MEMBER 4"/>
    <property type="match status" value="1"/>
</dbReference>
<dbReference type="Gene3D" id="2.10.50.10">
    <property type="entry name" value="Tumor Necrosis Factor Receptor, subunit A, domain 2"/>
    <property type="match status" value="2"/>
</dbReference>
<proteinExistence type="predicted"/>
<dbReference type="InterPro" id="IPR001368">
    <property type="entry name" value="TNFR/NGFR_Cys_rich_reg"/>
</dbReference>
<gene>
    <name evidence="3" type="primary">Tnfrsf4</name>
    <name evidence="3" type="ORF">CLIRUF_R14687</name>
</gene>
<dbReference type="SUPFAM" id="SSF57586">
    <property type="entry name" value="TNF receptor-like"/>
    <property type="match status" value="2"/>
</dbReference>
<dbReference type="AlphaFoldDB" id="A0A7K6QT25"/>
<feature type="non-terminal residue" evidence="3">
    <location>
        <position position="96"/>
    </location>
</feature>
<reference evidence="3 4" key="1">
    <citation type="submission" date="2019-09" db="EMBL/GenBank/DDBJ databases">
        <title>Bird 10,000 Genomes (B10K) Project - Family phase.</title>
        <authorList>
            <person name="Zhang G."/>
        </authorList>
    </citation>
    <scope>NUCLEOTIDE SEQUENCE [LARGE SCALE GENOMIC DNA]</scope>
    <source>
        <strain evidence="3">B10K-DU-029-53</strain>
    </source>
</reference>
<comment type="caution">
    <text evidence="1">Lacks conserved residue(s) required for the propagation of feature annotation.</text>
</comment>
<dbReference type="PANTHER" id="PTHR47881:SF1">
    <property type="entry name" value="TUMOR NECROSIS FACTOR RECEPTOR SUPERFAMILY MEMBER 4"/>
    <property type="match status" value="1"/>
</dbReference>
<evidence type="ECO:0000313" key="3">
    <source>
        <dbReference type="EMBL" id="NWW76926.1"/>
    </source>
</evidence>
<dbReference type="SMART" id="SM00208">
    <property type="entry name" value="TNFR"/>
    <property type="match status" value="1"/>
</dbReference>
<organism evidence="3 4">
    <name type="scientific">Climacteris rufus</name>
    <name type="common">rufous treecreeper</name>
    <dbReference type="NCBI Taxonomy" id="47695"/>
    <lineage>
        <taxon>Eukaryota</taxon>
        <taxon>Metazoa</taxon>
        <taxon>Chordata</taxon>
        <taxon>Craniata</taxon>
        <taxon>Vertebrata</taxon>
        <taxon>Euteleostomi</taxon>
        <taxon>Archelosauria</taxon>
        <taxon>Archosauria</taxon>
        <taxon>Dinosauria</taxon>
        <taxon>Saurischia</taxon>
        <taxon>Theropoda</taxon>
        <taxon>Coelurosauria</taxon>
        <taxon>Aves</taxon>
        <taxon>Neognathae</taxon>
        <taxon>Neoaves</taxon>
        <taxon>Telluraves</taxon>
        <taxon>Australaves</taxon>
        <taxon>Passeriformes</taxon>
        <taxon>Climacteridae</taxon>
        <taxon>Climacteris</taxon>
    </lineage>
</organism>
<feature type="non-terminal residue" evidence="3">
    <location>
        <position position="1"/>
    </location>
</feature>
<sequence length="96" mass="10492">GERMRSRCTATADTLCSPCQDEYFSPEHHHGFCQSCTVCNPRKGSVEVKRCERSSDRVCVCRAGFMPAGIPLGSVCSPCPEGTFSRGGNENCQPWT</sequence>